<evidence type="ECO:0000313" key="2">
    <source>
        <dbReference type="RefSeq" id="XP_072850465.1"/>
    </source>
</evidence>
<keyword evidence="1" id="KW-1185">Reference proteome</keyword>
<name>A0ABM5FYK5_9SAUR</name>
<protein>
    <submittedName>
        <fullName evidence="2">Uncharacterized protein isoform X2</fullName>
    </submittedName>
</protein>
<reference evidence="2" key="1">
    <citation type="submission" date="2025-08" db="UniProtKB">
        <authorList>
            <consortium name="RefSeq"/>
        </authorList>
    </citation>
    <scope>IDENTIFICATION</scope>
</reference>
<sequence length="117" mass="13508">MVKADACCYKISYICLTEDMAKNFITKAQVHYKGDQSKENRIHEPTLSSDSLEKYFQDDDFEPVKTSSPLVARNQNRVFAFKRKNNENINLCRVHPKVSRLLQDQITTPATSQKSNH</sequence>
<gene>
    <name evidence="2" type="primary">LOC140705727</name>
</gene>
<dbReference type="RefSeq" id="XP_072850465.1">
    <property type="nucleotide sequence ID" value="XM_072994364.1"/>
</dbReference>
<dbReference type="Proteomes" id="UP001652642">
    <property type="component" value="Chromosome 3"/>
</dbReference>
<accession>A0ABM5FYK5</accession>
<evidence type="ECO:0000313" key="1">
    <source>
        <dbReference type="Proteomes" id="UP001652642"/>
    </source>
</evidence>
<proteinExistence type="predicted"/>
<organism evidence="1 2">
    <name type="scientific">Pogona vitticeps</name>
    <name type="common">central bearded dragon</name>
    <dbReference type="NCBI Taxonomy" id="103695"/>
    <lineage>
        <taxon>Eukaryota</taxon>
        <taxon>Metazoa</taxon>
        <taxon>Chordata</taxon>
        <taxon>Craniata</taxon>
        <taxon>Vertebrata</taxon>
        <taxon>Euteleostomi</taxon>
        <taxon>Lepidosauria</taxon>
        <taxon>Squamata</taxon>
        <taxon>Bifurcata</taxon>
        <taxon>Unidentata</taxon>
        <taxon>Episquamata</taxon>
        <taxon>Toxicofera</taxon>
        <taxon>Iguania</taxon>
        <taxon>Acrodonta</taxon>
        <taxon>Agamidae</taxon>
        <taxon>Amphibolurinae</taxon>
        <taxon>Pogona</taxon>
    </lineage>
</organism>
<dbReference type="GeneID" id="140705727"/>